<dbReference type="InterPro" id="IPR003010">
    <property type="entry name" value="C-N_Hydrolase"/>
</dbReference>
<feature type="non-terminal residue" evidence="3">
    <location>
        <position position="1"/>
    </location>
</feature>
<sequence length="265" mass="28703">QNAPAPDGAPTQMLCDLARNNEVFVGGSTLVRDTDGNVRNAFFVVGPDGQILGRHDKDLPTMWESSLYIGGSDSGVVETGQGKVGVAMCWELLRRQSAARLAGQVDLIVSGSGWWSIPSWAPRPLTQWLELRNSKRAVAAPTVFAEYCGAPIVHGAHAGFLQCPMPLLGATYSGHFEGGASVSDGHGNVLAQRRWDEGSGLAIADVKLERSPSKPLPERFWLQKRGTLPAIAWVYQNAWGRAEYQRTRGHQPLSNAARRYGDVEG</sequence>
<evidence type="ECO:0000256" key="1">
    <source>
        <dbReference type="ARBA" id="ARBA00022801"/>
    </source>
</evidence>
<dbReference type="GO" id="GO:0016811">
    <property type="term" value="F:hydrolase activity, acting on carbon-nitrogen (but not peptide) bonds, in linear amides"/>
    <property type="evidence" value="ECO:0007669"/>
    <property type="project" value="TreeGrafter"/>
</dbReference>
<dbReference type="CDD" id="cd07197">
    <property type="entry name" value="nitrilase"/>
    <property type="match status" value="1"/>
</dbReference>
<keyword evidence="1 3" id="KW-0378">Hydrolase</keyword>
<organism evidence="3 4">
    <name type="scientific">Candidatus Agrococcus pullicola</name>
    <dbReference type="NCBI Taxonomy" id="2838429"/>
    <lineage>
        <taxon>Bacteria</taxon>
        <taxon>Bacillati</taxon>
        <taxon>Actinomycetota</taxon>
        <taxon>Actinomycetes</taxon>
        <taxon>Micrococcales</taxon>
        <taxon>Microbacteriaceae</taxon>
        <taxon>Agrococcus</taxon>
    </lineage>
</organism>
<dbReference type="EMBL" id="DXDC01000274">
    <property type="protein sequence ID" value="HIY66410.1"/>
    <property type="molecule type" value="Genomic_DNA"/>
</dbReference>
<reference evidence="3" key="2">
    <citation type="submission" date="2021-04" db="EMBL/GenBank/DDBJ databases">
        <authorList>
            <person name="Gilroy R."/>
        </authorList>
    </citation>
    <scope>NUCLEOTIDE SEQUENCE</scope>
    <source>
        <strain evidence="3">ChiGjej1B1-98</strain>
    </source>
</reference>
<dbReference type="InterPro" id="IPR050345">
    <property type="entry name" value="Aliph_Amidase/BUP"/>
</dbReference>
<comment type="caution">
    <text evidence="3">The sequence shown here is derived from an EMBL/GenBank/DDBJ whole genome shotgun (WGS) entry which is preliminary data.</text>
</comment>
<evidence type="ECO:0000259" key="2">
    <source>
        <dbReference type="PROSITE" id="PS50263"/>
    </source>
</evidence>
<protein>
    <submittedName>
        <fullName evidence="3">Carbon-nitrogen hydrolase family protein</fullName>
    </submittedName>
</protein>
<dbReference type="PANTHER" id="PTHR43674">
    <property type="entry name" value="NITRILASE C965.09-RELATED"/>
    <property type="match status" value="1"/>
</dbReference>
<accession>A0A9D2CAH0</accession>
<dbReference type="Pfam" id="PF00795">
    <property type="entry name" value="CN_hydrolase"/>
    <property type="match status" value="1"/>
</dbReference>
<dbReference type="PROSITE" id="PS50263">
    <property type="entry name" value="CN_HYDROLASE"/>
    <property type="match status" value="1"/>
</dbReference>
<dbReference type="InterPro" id="IPR036526">
    <property type="entry name" value="C-N_Hydrolase_sf"/>
</dbReference>
<dbReference type="SUPFAM" id="SSF56317">
    <property type="entry name" value="Carbon-nitrogen hydrolase"/>
    <property type="match status" value="1"/>
</dbReference>
<gene>
    <name evidence="3" type="ORF">H9830_09065</name>
</gene>
<dbReference type="PANTHER" id="PTHR43674:SF2">
    <property type="entry name" value="BETA-UREIDOPROPIONASE"/>
    <property type="match status" value="1"/>
</dbReference>
<proteinExistence type="predicted"/>
<dbReference type="AlphaFoldDB" id="A0A9D2CAH0"/>
<dbReference type="Gene3D" id="3.60.110.10">
    <property type="entry name" value="Carbon-nitrogen hydrolase"/>
    <property type="match status" value="1"/>
</dbReference>
<evidence type="ECO:0000313" key="4">
    <source>
        <dbReference type="Proteomes" id="UP000824005"/>
    </source>
</evidence>
<dbReference type="Proteomes" id="UP000824005">
    <property type="component" value="Unassembled WGS sequence"/>
</dbReference>
<name>A0A9D2CAH0_9MICO</name>
<evidence type="ECO:0000313" key="3">
    <source>
        <dbReference type="EMBL" id="HIY66410.1"/>
    </source>
</evidence>
<feature type="domain" description="CN hydrolase" evidence="2">
    <location>
        <begin position="1"/>
        <end position="208"/>
    </location>
</feature>
<reference evidence="3" key="1">
    <citation type="journal article" date="2021" name="PeerJ">
        <title>Extensive microbial diversity within the chicken gut microbiome revealed by metagenomics and culture.</title>
        <authorList>
            <person name="Gilroy R."/>
            <person name="Ravi A."/>
            <person name="Getino M."/>
            <person name="Pursley I."/>
            <person name="Horton D.L."/>
            <person name="Alikhan N.F."/>
            <person name="Baker D."/>
            <person name="Gharbi K."/>
            <person name="Hall N."/>
            <person name="Watson M."/>
            <person name="Adriaenssens E.M."/>
            <person name="Foster-Nyarko E."/>
            <person name="Jarju S."/>
            <person name="Secka A."/>
            <person name="Antonio M."/>
            <person name="Oren A."/>
            <person name="Chaudhuri R.R."/>
            <person name="La Ragione R."/>
            <person name="Hildebrand F."/>
            <person name="Pallen M.J."/>
        </authorList>
    </citation>
    <scope>NUCLEOTIDE SEQUENCE</scope>
    <source>
        <strain evidence="3">ChiGjej1B1-98</strain>
    </source>
</reference>